<evidence type="ECO:0000256" key="1">
    <source>
        <dbReference type="ARBA" id="ARBA00022741"/>
    </source>
</evidence>
<dbReference type="InterPro" id="IPR001789">
    <property type="entry name" value="Sig_transdc_resp-reg_receiver"/>
</dbReference>
<evidence type="ECO:0000256" key="2">
    <source>
        <dbReference type="ARBA" id="ARBA00022840"/>
    </source>
</evidence>
<protein>
    <submittedName>
        <fullName evidence="8">Type 4 fimbriae expression regulatory protein PilR</fullName>
    </submittedName>
</protein>
<dbReference type="InterPro" id="IPR003593">
    <property type="entry name" value="AAA+_ATPase"/>
</dbReference>
<feature type="domain" description="Response regulatory" evidence="7">
    <location>
        <begin position="17"/>
        <end position="131"/>
    </location>
</feature>
<keyword evidence="4" id="KW-0804">Transcription</keyword>
<accession>A0A2U3K4W9</accession>
<dbReference type="CDD" id="cd00009">
    <property type="entry name" value="AAA"/>
    <property type="match status" value="1"/>
</dbReference>
<dbReference type="InterPro" id="IPR002197">
    <property type="entry name" value="HTH_Fis"/>
</dbReference>
<dbReference type="GO" id="GO:0005524">
    <property type="term" value="F:ATP binding"/>
    <property type="evidence" value="ECO:0007669"/>
    <property type="project" value="UniProtKB-KW"/>
</dbReference>
<feature type="modified residue" description="4-aspartylphosphate" evidence="5">
    <location>
        <position position="66"/>
    </location>
</feature>
<dbReference type="EMBL" id="OMOD01000038">
    <property type="protein sequence ID" value="SPF34724.1"/>
    <property type="molecule type" value="Genomic_DNA"/>
</dbReference>
<dbReference type="InterPro" id="IPR011006">
    <property type="entry name" value="CheY-like_superfamily"/>
</dbReference>
<gene>
    <name evidence="8" type="ORF">SBA1_1320007</name>
</gene>
<dbReference type="Gene3D" id="1.10.8.60">
    <property type="match status" value="1"/>
</dbReference>
<reference evidence="9" key="1">
    <citation type="submission" date="2018-02" db="EMBL/GenBank/DDBJ databases">
        <authorList>
            <person name="Hausmann B."/>
        </authorList>
    </citation>
    <scope>NUCLEOTIDE SEQUENCE [LARGE SCALE GENOMIC DNA]</scope>
    <source>
        <strain evidence="9">Peat soil MAG SbA1</strain>
    </source>
</reference>
<dbReference type="FunFam" id="3.40.50.300:FF:000006">
    <property type="entry name" value="DNA-binding transcriptional regulator NtrC"/>
    <property type="match status" value="1"/>
</dbReference>
<proteinExistence type="predicted"/>
<dbReference type="SMART" id="SM00448">
    <property type="entry name" value="REC"/>
    <property type="match status" value="1"/>
</dbReference>
<dbReference type="InterPro" id="IPR027417">
    <property type="entry name" value="P-loop_NTPase"/>
</dbReference>
<dbReference type="Gene3D" id="3.40.50.300">
    <property type="entry name" value="P-loop containing nucleotide triphosphate hydrolases"/>
    <property type="match status" value="1"/>
</dbReference>
<dbReference type="InterPro" id="IPR025944">
    <property type="entry name" value="Sigma_54_int_dom_CS"/>
</dbReference>
<dbReference type="GO" id="GO:0043565">
    <property type="term" value="F:sequence-specific DNA binding"/>
    <property type="evidence" value="ECO:0007669"/>
    <property type="project" value="InterPro"/>
</dbReference>
<dbReference type="Gene3D" id="1.10.10.60">
    <property type="entry name" value="Homeodomain-like"/>
    <property type="match status" value="1"/>
</dbReference>
<dbReference type="PANTHER" id="PTHR32071">
    <property type="entry name" value="TRANSCRIPTIONAL REGULATORY PROTEIN"/>
    <property type="match status" value="1"/>
</dbReference>
<keyword evidence="3" id="KW-0805">Transcription regulation</keyword>
<dbReference type="SUPFAM" id="SSF52172">
    <property type="entry name" value="CheY-like"/>
    <property type="match status" value="1"/>
</dbReference>
<organism evidence="8 9">
    <name type="scientific">Candidatus Sulfotelmatobacter kueseliae</name>
    <dbReference type="NCBI Taxonomy" id="2042962"/>
    <lineage>
        <taxon>Bacteria</taxon>
        <taxon>Pseudomonadati</taxon>
        <taxon>Acidobacteriota</taxon>
        <taxon>Terriglobia</taxon>
        <taxon>Terriglobales</taxon>
        <taxon>Candidatus Korobacteraceae</taxon>
        <taxon>Candidatus Sulfotelmatobacter</taxon>
    </lineage>
</organism>
<dbReference type="Pfam" id="PF00072">
    <property type="entry name" value="Response_reg"/>
    <property type="match status" value="1"/>
</dbReference>
<dbReference type="PROSITE" id="PS50045">
    <property type="entry name" value="SIGMA54_INTERACT_4"/>
    <property type="match status" value="1"/>
</dbReference>
<dbReference type="PROSITE" id="PS00688">
    <property type="entry name" value="SIGMA54_INTERACT_3"/>
    <property type="match status" value="1"/>
</dbReference>
<evidence type="ECO:0000256" key="4">
    <source>
        <dbReference type="ARBA" id="ARBA00023163"/>
    </source>
</evidence>
<dbReference type="PROSITE" id="PS50110">
    <property type="entry name" value="RESPONSE_REGULATORY"/>
    <property type="match status" value="1"/>
</dbReference>
<dbReference type="Gene3D" id="3.40.50.2300">
    <property type="match status" value="1"/>
</dbReference>
<feature type="domain" description="Sigma-54 factor interaction" evidence="6">
    <location>
        <begin position="155"/>
        <end position="384"/>
    </location>
</feature>
<dbReference type="InterPro" id="IPR002078">
    <property type="entry name" value="Sigma_54_int"/>
</dbReference>
<dbReference type="AlphaFoldDB" id="A0A2U3K4W9"/>
<dbReference type="SUPFAM" id="SSF52540">
    <property type="entry name" value="P-loop containing nucleoside triphosphate hydrolases"/>
    <property type="match status" value="1"/>
</dbReference>
<keyword evidence="2" id="KW-0067">ATP-binding</keyword>
<dbReference type="PROSITE" id="PS00675">
    <property type="entry name" value="SIGMA54_INTERACT_1"/>
    <property type="match status" value="1"/>
</dbReference>
<dbReference type="Pfam" id="PF25601">
    <property type="entry name" value="AAA_lid_14"/>
    <property type="match status" value="1"/>
</dbReference>
<dbReference type="InterPro" id="IPR025662">
    <property type="entry name" value="Sigma_54_int_dom_ATP-bd_1"/>
</dbReference>
<name>A0A2U3K4W9_9BACT</name>
<dbReference type="PANTHER" id="PTHR32071:SF113">
    <property type="entry name" value="ALGINATE BIOSYNTHESIS TRANSCRIPTIONAL REGULATORY PROTEIN ALGB"/>
    <property type="match status" value="1"/>
</dbReference>
<sequence length="458" mass="51215">MYTSKNETMSATFVSRRILLVEDDEELRHAYAAHLTANGFVVEEAEDLVTAHRSFGAARPDVAILDFQLPDGTALDLLPKFKELEPAVPIIVLTGFGSMELGVSLIKNGAEQCLSKPVEPSALLMIVNKLLENSRNQQKQQASSTRRRRVALDPFLGESVAIKRLAETASKVANSHSPVLIQGETGTGKGVLANWLHENGPRADEPFVDLNCAGLTREFLESELFGHEKGAFTGAVNSKQGLLEVGHRGTIFLDEVGDIDPNVQPKLLKVVEEKKFRRMGDVRDRFIDVRLIAATHQDLRHLIETKVFRSDLYFRISTVPLAIPPLRERQDDIPAVAHSLLLRICSDMARPPAQLSAKAVERLRSYYWPGNIRELRNVLERALLFTDRPVLEPGDLAFEISPVNRSDSYKPEWTLEELERFHISAAFSGENQNVEKTARRLGIAKSTLYQKLKALRLT</sequence>
<evidence type="ECO:0000313" key="9">
    <source>
        <dbReference type="Proteomes" id="UP000238701"/>
    </source>
</evidence>
<evidence type="ECO:0000256" key="3">
    <source>
        <dbReference type="ARBA" id="ARBA00023015"/>
    </source>
</evidence>
<evidence type="ECO:0000259" key="6">
    <source>
        <dbReference type="PROSITE" id="PS50045"/>
    </source>
</evidence>
<evidence type="ECO:0000259" key="7">
    <source>
        <dbReference type="PROSITE" id="PS50110"/>
    </source>
</evidence>
<keyword evidence="5" id="KW-0597">Phosphoprotein</keyword>
<dbReference type="GO" id="GO:0006355">
    <property type="term" value="P:regulation of DNA-templated transcription"/>
    <property type="evidence" value="ECO:0007669"/>
    <property type="project" value="InterPro"/>
</dbReference>
<dbReference type="SUPFAM" id="SSF46689">
    <property type="entry name" value="Homeodomain-like"/>
    <property type="match status" value="1"/>
</dbReference>
<dbReference type="Proteomes" id="UP000238701">
    <property type="component" value="Unassembled WGS sequence"/>
</dbReference>
<keyword evidence="1" id="KW-0547">Nucleotide-binding</keyword>
<dbReference type="InterPro" id="IPR058031">
    <property type="entry name" value="AAA_lid_NorR"/>
</dbReference>
<evidence type="ECO:0000256" key="5">
    <source>
        <dbReference type="PROSITE-ProRule" id="PRU00169"/>
    </source>
</evidence>
<dbReference type="SMART" id="SM00382">
    <property type="entry name" value="AAA"/>
    <property type="match status" value="1"/>
</dbReference>
<dbReference type="GO" id="GO:0000160">
    <property type="term" value="P:phosphorelay signal transduction system"/>
    <property type="evidence" value="ECO:0007669"/>
    <property type="project" value="InterPro"/>
</dbReference>
<dbReference type="InterPro" id="IPR009057">
    <property type="entry name" value="Homeodomain-like_sf"/>
</dbReference>
<dbReference type="Pfam" id="PF02954">
    <property type="entry name" value="HTH_8"/>
    <property type="match status" value="1"/>
</dbReference>
<evidence type="ECO:0000313" key="8">
    <source>
        <dbReference type="EMBL" id="SPF34724.1"/>
    </source>
</evidence>
<dbReference type="CDD" id="cd00156">
    <property type="entry name" value="REC"/>
    <property type="match status" value="1"/>
</dbReference>
<dbReference type="Pfam" id="PF00158">
    <property type="entry name" value="Sigma54_activat"/>
    <property type="match status" value="1"/>
</dbReference>